<accession>A0A1B9IKG4</accession>
<dbReference type="PANTHER" id="PTHR42748:SF25">
    <property type="entry name" value="NMRA FAMILY PROTEIN"/>
    <property type="match status" value="1"/>
</dbReference>
<reference evidence="5" key="2">
    <citation type="submission" date="2013-12" db="EMBL/GenBank/DDBJ databases">
        <title>Evolution of pathogenesis and genome organization in the Tremellales.</title>
        <authorList>
            <person name="Cuomo C."/>
            <person name="Litvintseva A."/>
            <person name="Heitman J."/>
            <person name="Chen Y."/>
            <person name="Sun S."/>
            <person name="Springer D."/>
            <person name="Dromer F."/>
            <person name="Young S."/>
            <person name="Zeng Q."/>
            <person name="Chapman S."/>
            <person name="Gujja S."/>
            <person name="Saif S."/>
            <person name="Birren B."/>
        </authorList>
    </citation>
    <scope>NUCLEOTIDE SEQUENCE [LARGE SCALE GENOMIC DNA]</scope>
    <source>
        <strain evidence="5">CBS 10435</strain>
    </source>
</reference>
<dbReference type="Pfam" id="PF05368">
    <property type="entry name" value="NmrA"/>
    <property type="match status" value="1"/>
</dbReference>
<dbReference type="Gene3D" id="3.90.25.10">
    <property type="entry name" value="UDP-galactose 4-epimerase, domain 1"/>
    <property type="match status" value="1"/>
</dbReference>
<keyword evidence="2" id="KW-0521">NADP</keyword>
<dbReference type="PANTHER" id="PTHR42748">
    <property type="entry name" value="NITROGEN METABOLITE REPRESSION PROTEIN NMRA FAMILY MEMBER"/>
    <property type="match status" value="1"/>
</dbReference>
<evidence type="ECO:0000256" key="2">
    <source>
        <dbReference type="ARBA" id="ARBA00022857"/>
    </source>
</evidence>
<comment type="similarity">
    <text evidence="1">Belongs to the NmrA-type oxidoreductase family.</text>
</comment>
<gene>
    <name evidence="4" type="ORF">L486_06090</name>
</gene>
<name>A0A1B9IKG4_9TREE</name>
<dbReference type="Gene3D" id="3.40.50.720">
    <property type="entry name" value="NAD(P)-binding Rossmann-like Domain"/>
    <property type="match status" value="1"/>
</dbReference>
<feature type="domain" description="NmrA-like" evidence="3">
    <location>
        <begin position="2"/>
        <end position="291"/>
    </location>
</feature>
<dbReference type="InterPro" id="IPR008030">
    <property type="entry name" value="NmrA-like"/>
</dbReference>
<keyword evidence="5" id="KW-1185">Reference proteome</keyword>
<evidence type="ECO:0000313" key="4">
    <source>
        <dbReference type="EMBL" id="OCF56149.1"/>
    </source>
</evidence>
<organism evidence="4 5">
    <name type="scientific">Kwoniella mangroviensis CBS 10435</name>
    <dbReference type="NCBI Taxonomy" id="1331196"/>
    <lineage>
        <taxon>Eukaryota</taxon>
        <taxon>Fungi</taxon>
        <taxon>Dikarya</taxon>
        <taxon>Basidiomycota</taxon>
        <taxon>Agaricomycotina</taxon>
        <taxon>Tremellomycetes</taxon>
        <taxon>Tremellales</taxon>
        <taxon>Cryptococcaceae</taxon>
        <taxon>Kwoniella</taxon>
    </lineage>
</organism>
<sequence length="310" mass="34586">MSQSILVTGATGKQGGALIKNLISQTQPNRYTILAVTRNINSTSAQRLLSSSPSIKLVQGDLDSPSDLFKSALKVSPNDKIWGVFSVQTVSLREHDIATSTEVKQGTGLVDEALKHDVEHFVYSSVDRGGEEKSWNNPTPVPHFKTKHLIEQHLKSSTEGTKMGWTILRPVIFMENLVPGFGAKVFLTALRDTMGSKTMGWISTYDIGFFAAQAFIHPEKYNGKALSLASDEFNWEEMNEKWKATTGKRVPTTFSFLGSALKVGVKEMGVMLDWFKDEGYKADVEDLKKFNPNMLELKTWLKTKSDFVKR</sequence>
<evidence type="ECO:0000313" key="5">
    <source>
        <dbReference type="Proteomes" id="UP000092583"/>
    </source>
</evidence>
<dbReference type="SUPFAM" id="SSF51735">
    <property type="entry name" value="NAD(P)-binding Rossmann-fold domains"/>
    <property type="match status" value="1"/>
</dbReference>
<dbReference type="InterPro" id="IPR051164">
    <property type="entry name" value="NmrA-like_oxidored"/>
</dbReference>
<dbReference type="AlphaFoldDB" id="A0A1B9IKG4"/>
<dbReference type="GO" id="GO:0005634">
    <property type="term" value="C:nucleus"/>
    <property type="evidence" value="ECO:0007669"/>
    <property type="project" value="TreeGrafter"/>
</dbReference>
<dbReference type="STRING" id="1331196.A0A1B9IKG4"/>
<dbReference type="Proteomes" id="UP000092583">
    <property type="component" value="Unassembled WGS sequence"/>
</dbReference>
<dbReference type="CDD" id="cd05251">
    <property type="entry name" value="NmrA_like_SDR_a"/>
    <property type="match status" value="1"/>
</dbReference>
<dbReference type="EMBL" id="KV700091">
    <property type="protein sequence ID" value="OCF56149.1"/>
    <property type="molecule type" value="Genomic_DNA"/>
</dbReference>
<dbReference type="OrthoDB" id="9997102at2759"/>
<dbReference type="InterPro" id="IPR036291">
    <property type="entry name" value="NAD(P)-bd_dom_sf"/>
</dbReference>
<proteinExistence type="inferred from homology"/>
<protein>
    <recommendedName>
        <fullName evidence="3">NmrA-like domain-containing protein</fullName>
    </recommendedName>
</protein>
<evidence type="ECO:0000259" key="3">
    <source>
        <dbReference type="Pfam" id="PF05368"/>
    </source>
</evidence>
<evidence type="ECO:0000256" key="1">
    <source>
        <dbReference type="ARBA" id="ARBA00006328"/>
    </source>
</evidence>
<reference evidence="4 5" key="1">
    <citation type="submission" date="2013-07" db="EMBL/GenBank/DDBJ databases">
        <title>The Genome Sequence of Kwoniella mangroviensis CBS10435.</title>
        <authorList>
            <consortium name="The Broad Institute Genome Sequencing Platform"/>
            <person name="Cuomo C."/>
            <person name="Litvintseva A."/>
            <person name="Chen Y."/>
            <person name="Heitman J."/>
            <person name="Sun S."/>
            <person name="Springer D."/>
            <person name="Dromer F."/>
            <person name="Young S.K."/>
            <person name="Zeng Q."/>
            <person name="Gargeya S."/>
            <person name="Fitzgerald M."/>
            <person name="Abouelleil A."/>
            <person name="Alvarado L."/>
            <person name="Berlin A.M."/>
            <person name="Chapman S.B."/>
            <person name="Dewar J."/>
            <person name="Goldberg J."/>
            <person name="Griggs A."/>
            <person name="Gujja S."/>
            <person name="Hansen M."/>
            <person name="Howarth C."/>
            <person name="Imamovic A."/>
            <person name="Larimer J."/>
            <person name="McCowan C."/>
            <person name="Murphy C."/>
            <person name="Pearson M."/>
            <person name="Priest M."/>
            <person name="Roberts A."/>
            <person name="Saif S."/>
            <person name="Shea T."/>
            <person name="Sykes S."/>
            <person name="Wortman J."/>
            <person name="Nusbaum C."/>
            <person name="Birren B."/>
        </authorList>
    </citation>
    <scope>NUCLEOTIDE SEQUENCE [LARGE SCALE GENOMIC DNA]</scope>
    <source>
        <strain evidence="4 5">CBS 10435</strain>
    </source>
</reference>